<feature type="domain" description="Transposase IS701-like DDE" evidence="2">
    <location>
        <begin position="35"/>
        <end position="250"/>
    </location>
</feature>
<evidence type="ECO:0000313" key="4">
    <source>
        <dbReference type="Proteomes" id="UP000199686"/>
    </source>
</evidence>
<keyword evidence="1" id="KW-1133">Transmembrane helix</keyword>
<reference evidence="3 4" key="1">
    <citation type="submission" date="2016-10" db="EMBL/GenBank/DDBJ databases">
        <authorList>
            <person name="Varghese N."/>
            <person name="Submissions S."/>
        </authorList>
    </citation>
    <scope>NUCLEOTIDE SEQUENCE [LARGE SCALE GENOMIC DNA]</scope>
    <source>
        <strain evidence="3 4">DSM 2094</strain>
    </source>
</reference>
<dbReference type="GO" id="GO:0004519">
    <property type="term" value="F:endonuclease activity"/>
    <property type="evidence" value="ECO:0007669"/>
    <property type="project" value="UniProtKB-KW"/>
</dbReference>
<evidence type="ECO:0000256" key="1">
    <source>
        <dbReference type="SAM" id="Phobius"/>
    </source>
</evidence>
<proteinExistence type="predicted"/>
<keyword evidence="1" id="KW-0472">Membrane</keyword>
<keyword evidence="3" id="KW-0255">Endonuclease</keyword>
<keyword evidence="3" id="KW-0540">Nuclease</keyword>
<dbReference type="Proteomes" id="UP000199686">
    <property type="component" value="Unassembled WGS sequence"/>
</dbReference>
<dbReference type="AlphaFoldDB" id="A0AB38BJS3"/>
<keyword evidence="3" id="KW-0378">Hydrolase</keyword>
<comment type="caution">
    <text evidence="3">The sequence shown here is derived from an EMBL/GenBank/DDBJ whole genome shotgun (WGS) entry which is preliminary data.</text>
</comment>
<evidence type="ECO:0000313" key="3">
    <source>
        <dbReference type="EMBL" id="SFI00366.1"/>
    </source>
</evidence>
<dbReference type="InterPro" id="IPR012337">
    <property type="entry name" value="RNaseH-like_sf"/>
</dbReference>
<gene>
    <name evidence="3" type="ORF">SAMN04488507_103426</name>
</gene>
<name>A0AB38BJS3_9LACT</name>
<dbReference type="Pfam" id="PF13546">
    <property type="entry name" value="DDE_5"/>
    <property type="match status" value="1"/>
</dbReference>
<evidence type="ECO:0000259" key="2">
    <source>
        <dbReference type="Pfam" id="PF13546"/>
    </source>
</evidence>
<accession>A0AB38BJS3</accession>
<organism evidence="3 4">
    <name type="scientific">Trichococcus flocculiformis</name>
    <dbReference type="NCBI Taxonomy" id="82803"/>
    <lineage>
        <taxon>Bacteria</taxon>
        <taxon>Bacillati</taxon>
        <taxon>Bacillota</taxon>
        <taxon>Bacilli</taxon>
        <taxon>Lactobacillales</taxon>
        <taxon>Carnobacteriaceae</taxon>
        <taxon>Trichococcus</taxon>
    </lineage>
</organism>
<sequence length="449" mass="51829">MNPLYQNGLTIKSLRAYFAPYFAEMTRPTADNFFFLLLAIISIQGIQSIRFLYTWFLKRINASRHLNSYYYLLSEGKISRSLLNQITVRIALSCIPEECSNYPIFLIIDDTLQPKYGTHFEEYQLMFDHACHNGSNYLKGHCFVGLVISVPVEVEGKLRYLSVPVGYRLRSKNENKLELAANMVEQAIQAFPKETKAILLCDSWYPKGAIRMLVSSDSQLELIANVRVDTALYDLPPAPTGKRGRPAKKGSVLNYQTDFELHTQIGDYMVGTRKVITNLFPDPVYATVTTYNSDSASSYRIFISTIMPEDILLNDHELEILCPELPEADRNRLLPYCLYGFRWAIEVVFYEQKTFWSFGKYMVRTKNGIESYVNFLAIAYSCVQLLPFKQEKYAHLRGESSQVKKQLIGMAIQQEVFFYTFVLSIENRINSLALIKAFEQWIEKKHNFL</sequence>
<feature type="transmembrane region" description="Helical" evidence="1">
    <location>
        <begin position="33"/>
        <end position="56"/>
    </location>
</feature>
<dbReference type="RefSeq" id="WP_177187588.1">
    <property type="nucleotide sequence ID" value="NZ_FOQC01000034.1"/>
</dbReference>
<keyword evidence="1" id="KW-0812">Transmembrane</keyword>
<dbReference type="SUPFAM" id="SSF53098">
    <property type="entry name" value="Ribonuclease H-like"/>
    <property type="match status" value="1"/>
</dbReference>
<dbReference type="InterPro" id="IPR038721">
    <property type="entry name" value="IS701-like_DDE_dom"/>
</dbReference>
<dbReference type="EMBL" id="FOQC01000034">
    <property type="protein sequence ID" value="SFI00366.1"/>
    <property type="molecule type" value="Genomic_DNA"/>
</dbReference>
<protein>
    <submittedName>
        <fullName evidence="3">DDE superfamily endonuclease</fullName>
    </submittedName>
</protein>